<organism evidence="1 2">
    <name type="scientific">Portunus trituberculatus</name>
    <name type="common">Swimming crab</name>
    <name type="synonym">Neptunus trituberculatus</name>
    <dbReference type="NCBI Taxonomy" id="210409"/>
    <lineage>
        <taxon>Eukaryota</taxon>
        <taxon>Metazoa</taxon>
        <taxon>Ecdysozoa</taxon>
        <taxon>Arthropoda</taxon>
        <taxon>Crustacea</taxon>
        <taxon>Multicrustacea</taxon>
        <taxon>Malacostraca</taxon>
        <taxon>Eumalacostraca</taxon>
        <taxon>Eucarida</taxon>
        <taxon>Decapoda</taxon>
        <taxon>Pleocyemata</taxon>
        <taxon>Brachyura</taxon>
        <taxon>Eubrachyura</taxon>
        <taxon>Portunoidea</taxon>
        <taxon>Portunidae</taxon>
        <taxon>Portuninae</taxon>
        <taxon>Portunus</taxon>
    </lineage>
</organism>
<evidence type="ECO:0000313" key="1">
    <source>
        <dbReference type="EMBL" id="MPC47791.1"/>
    </source>
</evidence>
<comment type="caution">
    <text evidence="1">The sequence shown here is derived from an EMBL/GenBank/DDBJ whole genome shotgun (WGS) entry which is preliminary data.</text>
</comment>
<accession>A0A5B7FK98</accession>
<dbReference type="Proteomes" id="UP000324222">
    <property type="component" value="Unassembled WGS sequence"/>
</dbReference>
<gene>
    <name evidence="1" type="ORF">E2C01_041548</name>
</gene>
<evidence type="ECO:0000313" key="2">
    <source>
        <dbReference type="Proteomes" id="UP000324222"/>
    </source>
</evidence>
<proteinExistence type="predicted"/>
<protein>
    <submittedName>
        <fullName evidence="1">Uncharacterized protein</fullName>
    </submittedName>
</protein>
<dbReference type="EMBL" id="VSRR010007923">
    <property type="protein sequence ID" value="MPC47791.1"/>
    <property type="molecule type" value="Genomic_DNA"/>
</dbReference>
<name>A0A5B7FK98_PORTR</name>
<keyword evidence="2" id="KW-1185">Reference proteome</keyword>
<dbReference type="AlphaFoldDB" id="A0A5B7FK98"/>
<reference evidence="1 2" key="1">
    <citation type="submission" date="2019-05" db="EMBL/GenBank/DDBJ databases">
        <title>Another draft genome of Portunus trituberculatus and its Hox gene families provides insights of decapod evolution.</title>
        <authorList>
            <person name="Jeong J.-H."/>
            <person name="Song I."/>
            <person name="Kim S."/>
            <person name="Choi T."/>
            <person name="Kim D."/>
            <person name="Ryu S."/>
            <person name="Kim W."/>
        </authorList>
    </citation>
    <scope>NUCLEOTIDE SEQUENCE [LARGE SCALE GENOMIC DNA]</scope>
    <source>
        <tissue evidence="1">Muscle</tissue>
    </source>
</reference>
<sequence>MATSKRACVAARRATLDATPPRFLHALGGDREGNGSLSACLPFLPSLSLRLSPPLLLVLLVGDILKMKEKSENRVRRPPMQIFL</sequence>